<keyword evidence="3" id="KW-1185">Reference proteome</keyword>
<dbReference type="Proteomes" id="UP000326041">
    <property type="component" value="Chromosome"/>
</dbReference>
<proteinExistence type="predicted"/>
<dbReference type="EMBL" id="CP023697">
    <property type="protein sequence ID" value="QEV08716.1"/>
    <property type="molecule type" value="Genomic_DNA"/>
</dbReference>
<protein>
    <submittedName>
        <fullName evidence="2">Uncharacterized protein</fullName>
    </submittedName>
</protein>
<organism evidence="2 3">
    <name type="scientific">Streptomyces prasinus</name>
    <dbReference type="NCBI Taxonomy" id="67345"/>
    <lineage>
        <taxon>Bacteria</taxon>
        <taxon>Bacillati</taxon>
        <taxon>Actinomycetota</taxon>
        <taxon>Actinomycetes</taxon>
        <taxon>Kitasatosporales</taxon>
        <taxon>Streptomycetaceae</taxon>
        <taxon>Streptomyces</taxon>
    </lineage>
</organism>
<accession>A0ABX6B464</accession>
<feature type="region of interest" description="Disordered" evidence="1">
    <location>
        <begin position="39"/>
        <end position="71"/>
    </location>
</feature>
<gene>
    <name evidence="2" type="ORF">CP972_26510</name>
</gene>
<sequence length="71" mass="7661">MAFMATILTHGVALPSRSGYSARPGRPDHWAYRTGHMPYCRSTSSGTRAERDGEPHVGHPPETATAARGEP</sequence>
<evidence type="ECO:0000313" key="3">
    <source>
        <dbReference type="Proteomes" id="UP000326041"/>
    </source>
</evidence>
<reference evidence="2 3" key="1">
    <citation type="submission" date="2017-09" db="EMBL/GenBank/DDBJ databases">
        <authorList>
            <person name="Lee N."/>
            <person name="Cho B.-K."/>
        </authorList>
    </citation>
    <scope>NUCLEOTIDE SEQUENCE [LARGE SCALE GENOMIC DNA]</scope>
    <source>
        <strain evidence="2 3">ATCC 13879</strain>
    </source>
</reference>
<name>A0ABX6B464_9ACTN</name>
<feature type="compositionally biased region" description="Basic and acidic residues" evidence="1">
    <location>
        <begin position="48"/>
        <end position="59"/>
    </location>
</feature>
<evidence type="ECO:0000256" key="1">
    <source>
        <dbReference type="SAM" id="MobiDB-lite"/>
    </source>
</evidence>
<evidence type="ECO:0000313" key="2">
    <source>
        <dbReference type="EMBL" id="QEV08716.1"/>
    </source>
</evidence>